<accession>A0A7D5KBZ8</accession>
<dbReference type="InterPro" id="IPR010297">
    <property type="entry name" value="DUF900_hydrolase"/>
</dbReference>
<keyword evidence="3" id="KW-1185">Reference proteome</keyword>
<dbReference type="Proteomes" id="UP000509241">
    <property type="component" value="Chromosome"/>
</dbReference>
<proteinExistence type="predicted"/>
<dbReference type="OrthoDB" id="11236at2157"/>
<organism evidence="2 3">
    <name type="scientific">Natrinema halophilum</name>
    <dbReference type="NCBI Taxonomy" id="1699371"/>
    <lineage>
        <taxon>Archaea</taxon>
        <taxon>Methanobacteriati</taxon>
        <taxon>Methanobacteriota</taxon>
        <taxon>Stenosarchaea group</taxon>
        <taxon>Halobacteria</taxon>
        <taxon>Halobacteriales</taxon>
        <taxon>Natrialbaceae</taxon>
        <taxon>Natrinema</taxon>
    </lineage>
</organism>
<protein>
    <submittedName>
        <fullName evidence="2">Alpha/beta hydrolase</fullName>
    </submittedName>
</protein>
<feature type="region of interest" description="Disordered" evidence="1">
    <location>
        <begin position="1"/>
        <end position="22"/>
    </location>
</feature>
<name>A0A7D5KBZ8_9EURY</name>
<dbReference type="GeneID" id="56032530"/>
<gene>
    <name evidence="2" type="ORF">HYG82_04525</name>
</gene>
<evidence type="ECO:0000256" key="1">
    <source>
        <dbReference type="SAM" id="MobiDB-lite"/>
    </source>
</evidence>
<dbReference type="EMBL" id="CP058601">
    <property type="protein sequence ID" value="QLG48161.1"/>
    <property type="molecule type" value="Genomic_DNA"/>
</dbReference>
<dbReference type="GO" id="GO:0016787">
    <property type="term" value="F:hydrolase activity"/>
    <property type="evidence" value="ECO:0007669"/>
    <property type="project" value="UniProtKB-KW"/>
</dbReference>
<reference evidence="2 3" key="1">
    <citation type="submission" date="2020-07" db="EMBL/GenBank/DDBJ databases">
        <authorList>
            <person name="Cui H."/>
        </authorList>
    </citation>
    <scope>NUCLEOTIDE SEQUENCE [LARGE SCALE GENOMIC DNA]</scope>
    <source>
        <strain evidence="2 3">YPL8</strain>
    </source>
</reference>
<dbReference type="AlphaFoldDB" id="A0A7D5KBZ8"/>
<dbReference type="Gene3D" id="3.40.50.1820">
    <property type="entry name" value="alpha/beta hydrolase"/>
    <property type="match status" value="1"/>
</dbReference>
<dbReference type="InterPro" id="IPR006311">
    <property type="entry name" value="TAT_signal"/>
</dbReference>
<evidence type="ECO:0000313" key="3">
    <source>
        <dbReference type="Proteomes" id="UP000509241"/>
    </source>
</evidence>
<dbReference type="Pfam" id="PF05990">
    <property type="entry name" value="DUF900"/>
    <property type="match status" value="1"/>
</dbReference>
<evidence type="ECO:0000313" key="2">
    <source>
        <dbReference type="EMBL" id="QLG48161.1"/>
    </source>
</evidence>
<sequence length="268" mass="28425">MESDARTTSASRDSNETTSVSRRRLLQSTATAILAGTGLSVRSGPVVADSDEIMEIDFRGGSPPLSDAPQGEDEVVFTVHGYTASSISVSEAEAFQQTARNLGYTETVTAVTWDDSGNADTAEASARETGNMFAEWLARYTNANPDTTIRILGHSMGGIVQMETLDGIDGSFTIGTADSIGSYEVDNGPCESGPFYDSIQKSAAEVRNYYSTNDGIARLGSGPADCGGRSCDGTTPPNYWDVDVSGSVPDHISYKRTSSCVSRILDNY</sequence>
<keyword evidence="2" id="KW-0378">Hydrolase</keyword>
<dbReference type="InterPro" id="IPR029058">
    <property type="entry name" value="AB_hydrolase_fold"/>
</dbReference>
<dbReference type="PROSITE" id="PS51318">
    <property type="entry name" value="TAT"/>
    <property type="match status" value="1"/>
</dbReference>
<dbReference type="SUPFAM" id="SSF53474">
    <property type="entry name" value="alpha/beta-Hydrolases"/>
    <property type="match status" value="1"/>
</dbReference>
<dbReference type="RefSeq" id="WP_179259902.1">
    <property type="nucleotide sequence ID" value="NZ_CP058601.1"/>
</dbReference>
<dbReference type="KEGG" id="haly:HYG82_04525"/>